<protein>
    <submittedName>
        <fullName evidence="5">Down syndrome cell adhesion molecule-like protein Dscam2</fullName>
    </submittedName>
</protein>
<keyword evidence="1" id="KW-0393">Immunoglobulin domain</keyword>
<dbReference type="GO" id="GO:0005886">
    <property type="term" value="C:plasma membrane"/>
    <property type="evidence" value="ECO:0007669"/>
    <property type="project" value="TreeGrafter"/>
</dbReference>
<accession>A0A6P8YTU7</accession>
<dbReference type="PROSITE" id="PS50835">
    <property type="entry name" value="IG_LIKE"/>
    <property type="match status" value="3"/>
</dbReference>
<dbReference type="GeneID" id="117642975"/>
<sequence>MSSVRVQHGGLYTCVARNMMGAAQHTAALNVYGPPVSREPLNLTVVSGSDVWLRCPVGGFPLSRVACLVLRGVEAARDAGAYSCTASNQQGRSAEGRLHLHVMRPPEMAPFQFPSTLVEGNRAQVSCSLISGDLPISISWRKDGGPLPRDQAVNSQQMEFFSHLTFSDLRARHTGRYTCIASNAAATANYSADLVVRVAPTWVVEPSDEAAVFLQPAALHCQVRGYPPPVTMWLRESGDPPGEPLLVESTVDTQLAPNGSLVFPQVQPHLQGHYTCRASNDIGQPLSKSVFLRVNVPAHFPTRQQNATAVSGGAVTLRCEALGDLPLHVSWSRPGLQQSLTGRTSERRTPSGVPGVASELRLSGLTREQQGAYHCHASNDFGQDEAVVLLAVKDSLRGTRNG</sequence>
<evidence type="ECO:0000256" key="1">
    <source>
        <dbReference type="ARBA" id="ARBA00023319"/>
    </source>
</evidence>
<dbReference type="Gene3D" id="2.60.40.10">
    <property type="entry name" value="Immunoglobulins"/>
    <property type="match status" value="4"/>
</dbReference>
<dbReference type="SMART" id="SM00409">
    <property type="entry name" value="IG"/>
    <property type="match status" value="4"/>
</dbReference>
<dbReference type="Pfam" id="PF13927">
    <property type="entry name" value="Ig_3"/>
    <property type="match status" value="2"/>
</dbReference>
<dbReference type="Proteomes" id="UP000515158">
    <property type="component" value="Unplaced"/>
</dbReference>
<dbReference type="Pfam" id="PF07679">
    <property type="entry name" value="I-set"/>
    <property type="match status" value="1"/>
</dbReference>
<dbReference type="GO" id="GO:0098632">
    <property type="term" value="F:cell-cell adhesion mediator activity"/>
    <property type="evidence" value="ECO:0007669"/>
    <property type="project" value="TreeGrafter"/>
</dbReference>
<dbReference type="FunFam" id="2.60.40.10:FF:000104">
    <property type="entry name" value="Down syndrome cell adhesion molecule b"/>
    <property type="match status" value="1"/>
</dbReference>
<dbReference type="InterPro" id="IPR003599">
    <property type="entry name" value="Ig_sub"/>
</dbReference>
<evidence type="ECO:0000256" key="2">
    <source>
        <dbReference type="SAM" id="MobiDB-lite"/>
    </source>
</evidence>
<dbReference type="GO" id="GO:0007156">
    <property type="term" value="P:homophilic cell adhesion via plasma membrane adhesion molecules"/>
    <property type="evidence" value="ECO:0007669"/>
    <property type="project" value="TreeGrafter"/>
</dbReference>
<dbReference type="SMART" id="SM00408">
    <property type="entry name" value="IGc2"/>
    <property type="match status" value="4"/>
</dbReference>
<dbReference type="PANTHER" id="PTHR10075:SF100">
    <property type="entry name" value="FASCICLIN-2"/>
    <property type="match status" value="1"/>
</dbReference>
<dbReference type="InterPro" id="IPR007110">
    <property type="entry name" value="Ig-like_dom"/>
</dbReference>
<dbReference type="PANTHER" id="PTHR10075">
    <property type="entry name" value="BASIGIN RELATED"/>
    <property type="match status" value="1"/>
</dbReference>
<dbReference type="InterPro" id="IPR003598">
    <property type="entry name" value="Ig_sub2"/>
</dbReference>
<feature type="domain" description="Ig-like" evidence="3">
    <location>
        <begin position="200"/>
        <end position="287"/>
    </location>
</feature>
<dbReference type="CDD" id="cd00096">
    <property type="entry name" value="Ig"/>
    <property type="match status" value="1"/>
</dbReference>
<name>A0A6P8YTU7_THRPL</name>
<gene>
    <name evidence="5" type="primary">LOC117642975</name>
</gene>
<dbReference type="RefSeq" id="XP_034237502.1">
    <property type="nucleotide sequence ID" value="XM_034381611.1"/>
</dbReference>
<dbReference type="SUPFAM" id="SSF48726">
    <property type="entry name" value="Immunoglobulin"/>
    <property type="match status" value="5"/>
</dbReference>
<dbReference type="InParanoid" id="A0A6P8YTU7"/>
<feature type="domain" description="Ig-like" evidence="3">
    <location>
        <begin position="297"/>
        <end position="391"/>
    </location>
</feature>
<dbReference type="OrthoDB" id="6418794at2759"/>
<dbReference type="InterPro" id="IPR036179">
    <property type="entry name" value="Ig-like_dom_sf"/>
</dbReference>
<dbReference type="GO" id="GO:0007411">
    <property type="term" value="P:axon guidance"/>
    <property type="evidence" value="ECO:0007669"/>
    <property type="project" value="TreeGrafter"/>
</dbReference>
<proteinExistence type="predicted"/>
<evidence type="ECO:0000313" key="5">
    <source>
        <dbReference type="RefSeq" id="XP_034237502.1"/>
    </source>
</evidence>
<dbReference type="KEGG" id="tpal:117642975"/>
<dbReference type="InterPro" id="IPR013098">
    <property type="entry name" value="Ig_I-set"/>
</dbReference>
<evidence type="ECO:0000313" key="4">
    <source>
        <dbReference type="Proteomes" id="UP000515158"/>
    </source>
</evidence>
<feature type="domain" description="Ig-like" evidence="3">
    <location>
        <begin position="106"/>
        <end position="195"/>
    </location>
</feature>
<dbReference type="InterPro" id="IPR013783">
    <property type="entry name" value="Ig-like_fold"/>
</dbReference>
<organism evidence="5">
    <name type="scientific">Thrips palmi</name>
    <name type="common">Melon thrips</name>
    <dbReference type="NCBI Taxonomy" id="161013"/>
    <lineage>
        <taxon>Eukaryota</taxon>
        <taxon>Metazoa</taxon>
        <taxon>Ecdysozoa</taxon>
        <taxon>Arthropoda</taxon>
        <taxon>Hexapoda</taxon>
        <taxon>Insecta</taxon>
        <taxon>Pterygota</taxon>
        <taxon>Neoptera</taxon>
        <taxon>Paraneoptera</taxon>
        <taxon>Thysanoptera</taxon>
        <taxon>Terebrantia</taxon>
        <taxon>Thripoidea</taxon>
        <taxon>Thripidae</taxon>
        <taxon>Thrips</taxon>
    </lineage>
</organism>
<dbReference type="GO" id="GO:0070593">
    <property type="term" value="P:dendrite self-avoidance"/>
    <property type="evidence" value="ECO:0007669"/>
    <property type="project" value="TreeGrafter"/>
</dbReference>
<reference evidence="5" key="1">
    <citation type="submission" date="2025-08" db="UniProtKB">
        <authorList>
            <consortium name="RefSeq"/>
        </authorList>
    </citation>
    <scope>IDENTIFICATION</scope>
    <source>
        <tissue evidence="5">Total insect</tissue>
    </source>
</reference>
<dbReference type="AlphaFoldDB" id="A0A6P8YTU7"/>
<keyword evidence="4" id="KW-1185">Reference proteome</keyword>
<evidence type="ECO:0000259" key="3">
    <source>
        <dbReference type="PROSITE" id="PS50835"/>
    </source>
</evidence>
<dbReference type="FunFam" id="2.60.40.10:FF:000333">
    <property type="entry name" value="Down syndrome cell adhesion molecule"/>
    <property type="match status" value="1"/>
</dbReference>
<dbReference type="GO" id="GO:0030424">
    <property type="term" value="C:axon"/>
    <property type="evidence" value="ECO:0007669"/>
    <property type="project" value="TreeGrafter"/>
</dbReference>
<feature type="region of interest" description="Disordered" evidence="2">
    <location>
        <begin position="336"/>
        <end position="356"/>
    </location>
</feature>